<evidence type="ECO:0000256" key="1">
    <source>
        <dbReference type="SAM" id="MobiDB-lite"/>
    </source>
</evidence>
<evidence type="ECO:0000313" key="2">
    <source>
        <dbReference type="EMBL" id="KWX11436.1"/>
    </source>
</evidence>
<dbReference type="VEuPathDB" id="GiardiaDB:QR46_4596"/>
<dbReference type="AlphaFoldDB" id="A0A132NN20"/>
<name>A0A132NN20_GIAIN</name>
<organism evidence="2 3">
    <name type="scientific">Giardia duodenalis assemblage B</name>
    <dbReference type="NCBI Taxonomy" id="1394984"/>
    <lineage>
        <taxon>Eukaryota</taxon>
        <taxon>Metamonada</taxon>
        <taxon>Diplomonadida</taxon>
        <taxon>Hexamitidae</taxon>
        <taxon>Giardiinae</taxon>
        <taxon>Giardia</taxon>
    </lineage>
</organism>
<reference evidence="2 3" key="1">
    <citation type="journal article" date="2015" name="Mol. Biochem. Parasitol.">
        <title>Identification of polymorphic genes for use in assemblage B genotyping assays through comparative genomics of multiple assemblage B Giardia duodenalis isolates.</title>
        <authorList>
            <person name="Wielinga C."/>
            <person name="Thompson R.C."/>
            <person name="Monis P."/>
            <person name="Ryan U."/>
        </authorList>
    </citation>
    <scope>NUCLEOTIDE SEQUENCE [LARGE SCALE GENOMIC DNA]</scope>
    <source>
        <strain evidence="2 3">BAH15c1</strain>
    </source>
</reference>
<dbReference type="OrthoDB" id="10251479at2759"/>
<feature type="compositionally biased region" description="Polar residues" evidence="1">
    <location>
        <begin position="251"/>
        <end position="260"/>
    </location>
</feature>
<gene>
    <name evidence="2" type="ORF">QR46_4596</name>
</gene>
<protein>
    <submittedName>
        <fullName evidence="2">Uncharacterized protein</fullName>
    </submittedName>
</protein>
<accession>A0A132NN20</accession>
<proteinExistence type="predicted"/>
<feature type="compositionally biased region" description="Basic and acidic residues" evidence="1">
    <location>
        <begin position="192"/>
        <end position="211"/>
    </location>
</feature>
<feature type="region of interest" description="Disordered" evidence="1">
    <location>
        <begin position="192"/>
        <end position="260"/>
    </location>
</feature>
<dbReference type="Proteomes" id="UP000070089">
    <property type="component" value="Unassembled WGS sequence"/>
</dbReference>
<evidence type="ECO:0000313" key="3">
    <source>
        <dbReference type="Proteomes" id="UP000070089"/>
    </source>
</evidence>
<comment type="caution">
    <text evidence="2">The sequence shown here is derived from an EMBL/GenBank/DDBJ whole genome shotgun (WGS) entry which is preliminary data.</text>
</comment>
<sequence>MDIGVAVQALEVSLRGFCYPAIYLNADKFSTGASEDLVALVSQILERCHPSIQAYLSSKGYYTPLTKFTGLDWYRCFESFMRDNVHTIENPSAVPILPSSSWEKSSFAVAKVKEVLGFVRVLKAAVPKKKRSLQEHRPTSSLTQALKTSRVGLEGVELTTPDDCNSKQMLRFAFDGAESTDSFEDAIDSESRQYHIDSKSTEHQKYSESSKVRSRQSSSNYDRARHRNKDYEDSFGGDRGAYTDHARSPRSLHSLQAPSSLSIKQNTLSSDFLPQYSRPSSSRRGSVFTELNEYTVKDVVHEVEKAVHGIQVLNAKVDAVFGRLDFLEQRLDEISTKL</sequence>
<dbReference type="EMBL" id="JXTI01000188">
    <property type="protein sequence ID" value="KWX11436.1"/>
    <property type="molecule type" value="Genomic_DNA"/>
</dbReference>